<organism evidence="1 2">
    <name type="scientific">Saponaria officinalis</name>
    <name type="common">Common soapwort</name>
    <name type="synonym">Lychnis saponaria</name>
    <dbReference type="NCBI Taxonomy" id="3572"/>
    <lineage>
        <taxon>Eukaryota</taxon>
        <taxon>Viridiplantae</taxon>
        <taxon>Streptophyta</taxon>
        <taxon>Embryophyta</taxon>
        <taxon>Tracheophyta</taxon>
        <taxon>Spermatophyta</taxon>
        <taxon>Magnoliopsida</taxon>
        <taxon>eudicotyledons</taxon>
        <taxon>Gunneridae</taxon>
        <taxon>Pentapetalae</taxon>
        <taxon>Caryophyllales</taxon>
        <taxon>Caryophyllaceae</taxon>
        <taxon>Caryophylleae</taxon>
        <taxon>Saponaria</taxon>
    </lineage>
</organism>
<dbReference type="PANTHER" id="PTHR34222:SF79">
    <property type="entry name" value="RETROVIRUS-RELATED POL POLYPROTEIN FROM TRANSPOSON TNT 1-94"/>
    <property type="match status" value="1"/>
</dbReference>
<dbReference type="AlphaFoldDB" id="A0AAW1M604"/>
<comment type="caution">
    <text evidence="1">The sequence shown here is derived from an EMBL/GenBank/DDBJ whole genome shotgun (WGS) entry which is preliminary data.</text>
</comment>
<gene>
    <name evidence="1" type="ORF">RND81_03G062700</name>
</gene>
<name>A0AAW1M604_SAPOF</name>
<evidence type="ECO:0008006" key="3">
    <source>
        <dbReference type="Google" id="ProtNLM"/>
    </source>
</evidence>
<evidence type="ECO:0000313" key="1">
    <source>
        <dbReference type="EMBL" id="KAK9740819.1"/>
    </source>
</evidence>
<evidence type="ECO:0000313" key="2">
    <source>
        <dbReference type="Proteomes" id="UP001443914"/>
    </source>
</evidence>
<dbReference type="Proteomes" id="UP001443914">
    <property type="component" value="Unassembled WGS sequence"/>
</dbReference>
<sequence length="155" mass="17812">MKRTWEDINSLDPIPTCSCGALELFTYQFLKRLLDKDTHTKLIHFLMGLNSAYEGVKTTVLTMDPLPTMNKTLGMLQQIQRQKQLNDNIEALGDAAAFVANKPQSYRKDSGESSWKRPKFDKDDKMFKKCSHCHKRGHTGEECYKLQACSYCHAF</sequence>
<proteinExistence type="predicted"/>
<dbReference type="PANTHER" id="PTHR34222">
    <property type="entry name" value="GAG_PRE-INTEGRS DOMAIN-CONTAINING PROTEIN"/>
    <property type="match status" value="1"/>
</dbReference>
<keyword evidence="2" id="KW-1185">Reference proteome</keyword>
<dbReference type="EMBL" id="JBDFQZ010000003">
    <property type="protein sequence ID" value="KAK9740819.1"/>
    <property type="molecule type" value="Genomic_DNA"/>
</dbReference>
<accession>A0AAW1M604</accession>
<reference evidence="1" key="1">
    <citation type="submission" date="2024-03" db="EMBL/GenBank/DDBJ databases">
        <title>WGS assembly of Saponaria officinalis var. Norfolk2.</title>
        <authorList>
            <person name="Jenkins J."/>
            <person name="Shu S."/>
            <person name="Grimwood J."/>
            <person name="Barry K."/>
            <person name="Goodstein D."/>
            <person name="Schmutz J."/>
            <person name="Leebens-Mack J."/>
            <person name="Osbourn A."/>
        </authorList>
    </citation>
    <scope>NUCLEOTIDE SEQUENCE [LARGE SCALE GENOMIC DNA]</scope>
    <source>
        <strain evidence="1">JIC</strain>
    </source>
</reference>
<protein>
    <recommendedName>
        <fullName evidence="3">Polyprotein</fullName>
    </recommendedName>
</protein>